<comment type="similarity">
    <text evidence="7">Belongs to the ABC transporter superfamily. Spermidine/putrescine importer (TC 3.A.1.11.1) family.</text>
</comment>
<feature type="domain" description="ABC transporter" evidence="8">
    <location>
        <begin position="8"/>
        <end position="239"/>
    </location>
</feature>
<keyword evidence="2 7" id="KW-1003">Cell membrane</keyword>
<dbReference type="InterPro" id="IPR003593">
    <property type="entry name" value="AAA+_ATPase"/>
</dbReference>
<dbReference type="GeneID" id="95570526"/>
<keyword evidence="6 7" id="KW-0472">Membrane</keyword>
<keyword evidence="4 7" id="KW-0067">ATP-binding</keyword>
<dbReference type="EMBL" id="AEVT01000093">
    <property type="protein sequence ID" value="EGA69074.1"/>
    <property type="molecule type" value="Genomic_DNA"/>
</dbReference>
<keyword evidence="3 7" id="KW-0547">Nucleotide-binding</keyword>
<dbReference type="Pfam" id="PF00005">
    <property type="entry name" value="ABC_tran"/>
    <property type="match status" value="1"/>
</dbReference>
<dbReference type="SUPFAM" id="SSF52540">
    <property type="entry name" value="P-loop containing nucleoside triphosphate hydrolases"/>
    <property type="match status" value="1"/>
</dbReference>
<dbReference type="InterPro" id="IPR017871">
    <property type="entry name" value="ABC_transporter-like_CS"/>
</dbReference>
<dbReference type="InterPro" id="IPR005893">
    <property type="entry name" value="PotA-like"/>
</dbReference>
<dbReference type="EC" id="7.6.2.11" evidence="7"/>
<keyword evidence="5 7" id="KW-1278">Translocase</keyword>
<dbReference type="GO" id="GO:0005524">
    <property type="term" value="F:ATP binding"/>
    <property type="evidence" value="ECO:0007669"/>
    <property type="project" value="UniProtKB-KW"/>
</dbReference>
<dbReference type="eggNOG" id="COG3842">
    <property type="taxonomic scope" value="Bacteria"/>
</dbReference>
<dbReference type="GO" id="GO:0016887">
    <property type="term" value="F:ATP hydrolysis activity"/>
    <property type="evidence" value="ECO:0007669"/>
    <property type="project" value="InterPro"/>
</dbReference>
<dbReference type="PANTHER" id="PTHR42781:SF6">
    <property type="entry name" value="SPERMIDINE_PUTRESCINE IMPORT ATP-BINDING PROTEIN POTA"/>
    <property type="match status" value="1"/>
</dbReference>
<dbReference type="PROSITE" id="PS50893">
    <property type="entry name" value="ABC_TRANSPORTER_2"/>
    <property type="match status" value="1"/>
</dbReference>
<dbReference type="PROSITE" id="PS00211">
    <property type="entry name" value="ABC_TRANSPORTER_1"/>
    <property type="match status" value="1"/>
</dbReference>
<evidence type="ECO:0000256" key="6">
    <source>
        <dbReference type="ARBA" id="ARBA00023136"/>
    </source>
</evidence>
<dbReference type="InterPro" id="IPR013611">
    <property type="entry name" value="Transp-assoc_OB_typ2"/>
</dbReference>
<gene>
    <name evidence="7" type="primary">potA</name>
    <name evidence="9" type="ORF">VISI1226_07203</name>
</gene>
<evidence type="ECO:0000313" key="10">
    <source>
        <dbReference type="Proteomes" id="UP000006228"/>
    </source>
</evidence>
<dbReference type="AlphaFoldDB" id="E8MAC5"/>
<dbReference type="GO" id="GO:0043190">
    <property type="term" value="C:ATP-binding cassette (ABC) transporter complex"/>
    <property type="evidence" value="ECO:0007669"/>
    <property type="project" value="InterPro"/>
</dbReference>
<dbReference type="SMART" id="SM00382">
    <property type="entry name" value="AAA"/>
    <property type="match status" value="1"/>
</dbReference>
<comment type="function">
    <text evidence="7">Part of the ABC transporter complex PotABCD involved in spermidine/putrescine import. Responsible for energy coupling to the transport system.</text>
</comment>
<evidence type="ECO:0000313" key="9">
    <source>
        <dbReference type="EMBL" id="EGA69074.1"/>
    </source>
</evidence>
<dbReference type="Pfam" id="PF08402">
    <property type="entry name" value="TOBE_2"/>
    <property type="match status" value="1"/>
</dbReference>
<organism evidence="9 10">
    <name type="scientific">Vibrio sinaloensis DSM 21326</name>
    <dbReference type="NCBI Taxonomy" id="945550"/>
    <lineage>
        <taxon>Bacteria</taxon>
        <taxon>Pseudomonadati</taxon>
        <taxon>Pseudomonadota</taxon>
        <taxon>Gammaproteobacteria</taxon>
        <taxon>Vibrionales</taxon>
        <taxon>Vibrionaceae</taxon>
        <taxon>Vibrio</taxon>
        <taxon>Vibrio oreintalis group</taxon>
    </lineage>
</organism>
<dbReference type="OrthoDB" id="9802264at2"/>
<dbReference type="InterPro" id="IPR008995">
    <property type="entry name" value="Mo/tungstate-bd_C_term_dom"/>
</dbReference>
<sequence length="373" mass="41103">MTTQQDYVSFQHVQKTYDGENLVVKDFNLDIKPGEFVTMLGPSGSGKTTCLMMLAGFETATGGEIYIDGTPVNNLAPHKRDIGMVFQNYALFPHMTIAENLAFPLKVRKMSEHSVAEKVEAALKMVELEQVANRYPKQLSGGQQQRVALARALVFEPKLVLMDEPLGALDKQLREQMQLEIKHLHEKLGITILYVTHDQDEALTMSDRIAVFNNGAVQQLAPPTELYESPSNAFVAQFIGENNQLVGAVSQLSHSECVVKVGSHQILAKPVRVSALGEQTLLSIRPEKITVEPTPESVDNQVTGVLKELIYHGDHHRLVVEVSGVGELVVKVTNDSRSNQAFSLGGLITLGWRSEDCHALDCPKVQQPEEEAA</sequence>
<dbReference type="InterPro" id="IPR003439">
    <property type="entry name" value="ABC_transporter-like_ATP-bd"/>
</dbReference>
<evidence type="ECO:0000259" key="8">
    <source>
        <dbReference type="PROSITE" id="PS50893"/>
    </source>
</evidence>
<dbReference type="RefSeq" id="WP_008079298.1">
    <property type="nucleotide sequence ID" value="NZ_AEVT01000093.1"/>
</dbReference>
<dbReference type="SUPFAM" id="SSF50331">
    <property type="entry name" value="MOP-like"/>
    <property type="match status" value="1"/>
</dbReference>
<protein>
    <recommendedName>
        <fullName evidence="7">Spermidine/putrescine import ATP-binding protein PotA</fullName>
        <ecNumber evidence="7">7.6.2.11</ecNumber>
    </recommendedName>
</protein>
<dbReference type="Gene3D" id="2.40.50.100">
    <property type="match status" value="1"/>
</dbReference>
<dbReference type="InterPro" id="IPR027417">
    <property type="entry name" value="P-loop_NTPase"/>
</dbReference>
<dbReference type="Gene3D" id="3.40.50.300">
    <property type="entry name" value="P-loop containing nucleotide triphosphate hydrolases"/>
    <property type="match status" value="1"/>
</dbReference>
<evidence type="ECO:0000256" key="4">
    <source>
        <dbReference type="ARBA" id="ARBA00022840"/>
    </source>
</evidence>
<evidence type="ECO:0000256" key="2">
    <source>
        <dbReference type="ARBA" id="ARBA00022475"/>
    </source>
</evidence>
<dbReference type="GO" id="GO:0015417">
    <property type="term" value="F:ABC-type polyamine transporter activity"/>
    <property type="evidence" value="ECO:0007669"/>
    <property type="project" value="UniProtKB-EC"/>
</dbReference>
<dbReference type="NCBIfam" id="TIGR01187">
    <property type="entry name" value="potA"/>
    <property type="match status" value="1"/>
</dbReference>
<proteinExistence type="inferred from homology"/>
<dbReference type="InterPro" id="IPR050093">
    <property type="entry name" value="ABC_SmlMolc_Importer"/>
</dbReference>
<comment type="subunit">
    <text evidence="7">The complex is composed of two ATP-binding proteins (PotA), two transmembrane proteins (PotB and PotC) and a solute-binding protein (PotD).</text>
</comment>
<comment type="caution">
    <text evidence="9">The sequence shown here is derived from an EMBL/GenBank/DDBJ whole genome shotgun (WGS) entry which is preliminary data.</text>
</comment>
<dbReference type="Proteomes" id="UP000006228">
    <property type="component" value="Unassembled WGS sequence"/>
</dbReference>
<evidence type="ECO:0000256" key="5">
    <source>
        <dbReference type="ARBA" id="ARBA00022967"/>
    </source>
</evidence>
<evidence type="ECO:0000256" key="7">
    <source>
        <dbReference type="RuleBase" id="RU364083"/>
    </source>
</evidence>
<evidence type="ECO:0000256" key="1">
    <source>
        <dbReference type="ARBA" id="ARBA00022448"/>
    </source>
</evidence>
<name>E8MAC5_PHOS4</name>
<reference evidence="9 10" key="1">
    <citation type="journal article" date="2012" name="Int. J. Syst. Evol. Microbiol.">
        <title>Vibrio caribbeanicus sp. nov., isolated from the marine sponge Scleritoderma cyanea.</title>
        <authorList>
            <person name="Hoffmann M."/>
            <person name="Monday S.R."/>
            <person name="Allard M.W."/>
            <person name="Strain E.A."/>
            <person name="Whittaker P."/>
            <person name="Naum M."/>
            <person name="McCarthy P.J."/>
            <person name="Lopez J.V."/>
            <person name="Fischer M."/>
            <person name="Brown E.W."/>
        </authorList>
    </citation>
    <scope>NUCLEOTIDE SEQUENCE [LARGE SCALE GENOMIC DNA]</scope>
    <source>
        <strain evidence="10">DSMZ 21326</strain>
    </source>
</reference>
<evidence type="ECO:0000256" key="3">
    <source>
        <dbReference type="ARBA" id="ARBA00022741"/>
    </source>
</evidence>
<dbReference type="PANTHER" id="PTHR42781">
    <property type="entry name" value="SPERMIDINE/PUTRESCINE IMPORT ATP-BINDING PROTEIN POTA"/>
    <property type="match status" value="1"/>
</dbReference>
<accession>E8MAC5</accession>
<dbReference type="FunFam" id="3.40.50.300:FF:000042">
    <property type="entry name" value="Maltose/maltodextrin ABC transporter, ATP-binding protein"/>
    <property type="match status" value="1"/>
</dbReference>
<keyword evidence="1 7" id="KW-0813">Transport</keyword>
<comment type="catalytic activity">
    <reaction evidence="7">
        <text>ATP + H2O + polyamine-[polyamine-binding protein]Side 1 = ADP + phosphate + polyamineSide 2 + [polyamine-binding protein]Side 1.</text>
        <dbReference type="EC" id="7.6.2.11"/>
    </reaction>
</comment>